<dbReference type="AlphaFoldDB" id="A0AAF5Q3U7"/>
<accession>A0AAF5Q3U7</accession>
<reference evidence="1" key="2">
    <citation type="journal article" date="2016" name="Mol. Ecol.">
        <title>Population genomics of the filarial nematode parasite Wuchereria bancrofti from mosquitoes.</title>
        <authorList>
            <person name="Small S.T."/>
            <person name="Reimer L.J."/>
            <person name="Tisch D.J."/>
            <person name="King C.L."/>
            <person name="Christensen B.M."/>
            <person name="Siba P.M."/>
            <person name="Kazura J.W."/>
            <person name="Serre D."/>
            <person name="Zimmerman P.A."/>
        </authorList>
    </citation>
    <scope>NUCLEOTIDE SEQUENCE</scope>
    <source>
        <strain evidence="1">pt0022</strain>
    </source>
</reference>
<reference evidence="2" key="3">
    <citation type="submission" date="2024-02" db="UniProtKB">
        <authorList>
            <consortium name="WormBaseParasite"/>
        </authorList>
    </citation>
    <scope>IDENTIFICATION</scope>
    <source>
        <strain evidence="2">pt0022</strain>
    </source>
</reference>
<dbReference type="WBParaSite" id="mrna-Wban_09656">
    <property type="protein sequence ID" value="mrna-Wban_09656"/>
    <property type="gene ID" value="Wban_09656"/>
</dbReference>
<evidence type="ECO:0000313" key="1">
    <source>
        <dbReference type="Proteomes" id="UP000093561"/>
    </source>
</evidence>
<reference evidence="1" key="1">
    <citation type="submission" date="2015-03" db="EMBL/GenBank/DDBJ databases">
        <title>Wuchereria bancrofti Genome Sequencing Papua New Guinea Strain.</title>
        <authorList>
            <person name="Small S.T."/>
            <person name="Serre D."/>
            <person name="Zimmerman P.A."/>
        </authorList>
    </citation>
    <scope>NUCLEOTIDE SEQUENCE [LARGE SCALE GENOMIC DNA]</scope>
    <source>
        <strain evidence="1">pt0022</strain>
    </source>
</reference>
<evidence type="ECO:0000313" key="2">
    <source>
        <dbReference type="WBParaSite" id="mrna-Wban_09656"/>
    </source>
</evidence>
<proteinExistence type="predicted"/>
<protein>
    <submittedName>
        <fullName evidence="2">Uncharacterized protein</fullName>
    </submittedName>
</protein>
<name>A0AAF5Q3U7_WUCBA</name>
<organism evidence="1 2">
    <name type="scientific">Wuchereria bancrofti</name>
    <dbReference type="NCBI Taxonomy" id="6293"/>
    <lineage>
        <taxon>Eukaryota</taxon>
        <taxon>Metazoa</taxon>
        <taxon>Ecdysozoa</taxon>
        <taxon>Nematoda</taxon>
        <taxon>Chromadorea</taxon>
        <taxon>Rhabditida</taxon>
        <taxon>Spirurina</taxon>
        <taxon>Spiruromorpha</taxon>
        <taxon>Filarioidea</taxon>
        <taxon>Onchocercidae</taxon>
        <taxon>Wuchereria</taxon>
    </lineage>
</organism>
<dbReference type="Proteomes" id="UP000093561">
    <property type="component" value="Unassembled WGS sequence"/>
</dbReference>
<sequence length="18" mass="2211">MFKLISLNKLFWQLTISK</sequence>